<evidence type="ECO:0000313" key="2">
    <source>
        <dbReference type="Proteomes" id="UP000183120"/>
    </source>
</evidence>
<comment type="caution">
    <text evidence="1">The sequence shown here is derived from an EMBL/GenBank/DDBJ whole genome shotgun (WGS) entry which is preliminary data.</text>
</comment>
<dbReference type="AlphaFoldDB" id="A0A1J4TS89"/>
<protein>
    <submittedName>
        <fullName evidence="1">Uncharacterized protein</fullName>
    </submittedName>
</protein>
<dbReference type="EMBL" id="MNUY01000061">
    <property type="protein sequence ID" value="OIO13334.1"/>
    <property type="molecule type" value="Genomic_DNA"/>
</dbReference>
<dbReference type="Proteomes" id="UP000183120">
    <property type="component" value="Unassembled WGS sequence"/>
</dbReference>
<accession>A0A1J4TS89</accession>
<dbReference type="STRING" id="1805209.AUJ73_03880"/>
<gene>
    <name evidence="1" type="ORF">AUJ73_03880</name>
</gene>
<proteinExistence type="predicted"/>
<organism evidence="1 2">
    <name type="scientific">Candidatus Gottesmanbacteria bacterium CG1_02_37_22</name>
    <dbReference type="NCBI Taxonomy" id="1805209"/>
    <lineage>
        <taxon>Bacteria</taxon>
        <taxon>Candidatus Gottesmaniibacteriota</taxon>
    </lineage>
</organism>
<sequence length="191" mass="21069">MVHPGFGAVGLLEKYLGSHFQAKMGRSTDIHLAKMLVEQAKKTNTPLFSASIVGTPGMPEFETAEEYVIWQRTVEETRGMFTGEIANQVFGAGEAERVVPMHVMGVSAELANLRQKFDDENEFRFVPLCLASDSVGSGSFKVDHGGNFATALAEAPEYMKLMLEVTKLAADDPELNNQKMEDFSLNKQFQT</sequence>
<name>A0A1J4TS89_9BACT</name>
<reference evidence="1 2" key="1">
    <citation type="journal article" date="2016" name="Environ. Microbiol.">
        <title>Genomic resolution of a cold subsurface aquifer community provides metabolic insights for novel microbes adapted to high CO concentrations.</title>
        <authorList>
            <person name="Probst A.J."/>
            <person name="Castelle C.J."/>
            <person name="Singh A."/>
            <person name="Brown C.T."/>
            <person name="Anantharaman K."/>
            <person name="Sharon I."/>
            <person name="Hug L.A."/>
            <person name="Burstein D."/>
            <person name="Emerson J.B."/>
            <person name="Thomas B.C."/>
            <person name="Banfield J.F."/>
        </authorList>
    </citation>
    <scope>NUCLEOTIDE SEQUENCE [LARGE SCALE GENOMIC DNA]</scope>
    <source>
        <strain evidence="1">CG1_02_37_22</strain>
    </source>
</reference>
<evidence type="ECO:0000313" key="1">
    <source>
        <dbReference type="EMBL" id="OIO13334.1"/>
    </source>
</evidence>